<keyword evidence="3 5" id="KW-1133">Transmembrane helix</keyword>
<dbReference type="OrthoDB" id="9786493at2"/>
<feature type="transmembrane region" description="Helical" evidence="5">
    <location>
        <begin position="108"/>
        <end position="134"/>
    </location>
</feature>
<dbReference type="Pfam" id="PF01226">
    <property type="entry name" value="Form_Nir_trans"/>
    <property type="match status" value="1"/>
</dbReference>
<comment type="subcellular location">
    <subcellularLocation>
        <location evidence="1">Membrane</location>
        <topology evidence="1">Multi-pass membrane protein</topology>
    </subcellularLocation>
</comment>
<keyword evidence="4 5" id="KW-0472">Membrane</keyword>
<proteinExistence type="predicted"/>
<reference evidence="6 7" key="4">
    <citation type="journal article" date="2020" name="PLoS ONE">
        <title>Taxonomic classification of strain PO100/5 shows a broader geographic distribution and genetic markers of the recently described Corynebacterium silvaticum.</title>
        <authorList>
            <person name="Viana M.V.C."/>
            <person name="Profeta R."/>
            <person name="da Silva A.L."/>
            <person name="Hurtado R."/>
            <person name="Cerqueira J.C."/>
            <person name="Ribeiro B.F.S."/>
            <person name="Almeida M.O."/>
            <person name="Morais-Rodrigues F."/>
            <person name="Soares S.C."/>
            <person name="Oliveira M."/>
            <person name="Tavares L."/>
            <person name="Figueiredo H."/>
            <person name="Wattam A.R."/>
            <person name="Barh D."/>
            <person name="Ghosh P."/>
            <person name="Silva A."/>
            <person name="Azevedo V."/>
        </authorList>
    </citation>
    <scope>NUCLEOTIDE SEQUENCE [LARGE SCALE GENOMIC DNA]</scope>
    <source>
        <strain evidence="6 7">PO100/5</strain>
    </source>
</reference>
<evidence type="ECO:0000313" key="7">
    <source>
        <dbReference type="Proteomes" id="UP000195652"/>
    </source>
</evidence>
<feature type="transmembrane region" description="Helical" evidence="5">
    <location>
        <begin position="29"/>
        <end position="49"/>
    </location>
</feature>
<feature type="transmembrane region" description="Helical" evidence="5">
    <location>
        <begin position="61"/>
        <end position="82"/>
    </location>
</feature>
<evidence type="ECO:0000256" key="1">
    <source>
        <dbReference type="ARBA" id="ARBA00004141"/>
    </source>
</evidence>
<keyword evidence="2 5" id="KW-0812">Transmembrane</keyword>
<evidence type="ECO:0000313" key="6">
    <source>
        <dbReference type="EMBL" id="ARU45540.1"/>
    </source>
</evidence>
<evidence type="ECO:0000256" key="3">
    <source>
        <dbReference type="ARBA" id="ARBA00022989"/>
    </source>
</evidence>
<reference evidence="6 7" key="2">
    <citation type="journal article" date="2020" name="Antonie Van Leeuwenhoek">
        <title>Phylogenomic characterisation of a novel corynebacterial species pathogenic to animals.</title>
        <authorList>
            <person name="Moller J."/>
            <person name="Musella L."/>
            <person name="Melnikov V."/>
            <person name="Geissdorfer W."/>
            <person name="Burkovski A."/>
            <person name="Sangal V."/>
        </authorList>
    </citation>
    <scope>NUCLEOTIDE SEQUENCE [LARGE SCALE GENOMIC DNA]</scope>
    <source>
        <strain evidence="6 7">PO100/5</strain>
    </source>
</reference>
<dbReference type="GeneID" id="75007132"/>
<evidence type="ECO:0000256" key="2">
    <source>
        <dbReference type="ARBA" id="ARBA00022692"/>
    </source>
</evidence>
<dbReference type="PANTHER" id="PTHR30520:SF8">
    <property type="entry name" value="NITRITE TRANSPORTER NIRC"/>
    <property type="match status" value="1"/>
</dbReference>
<dbReference type="GO" id="GO:0015499">
    <property type="term" value="F:formate transmembrane transporter activity"/>
    <property type="evidence" value="ECO:0007669"/>
    <property type="project" value="TreeGrafter"/>
</dbReference>
<organism evidence="6 7">
    <name type="scientific">Corynebacterium silvaticum</name>
    <dbReference type="NCBI Taxonomy" id="2320431"/>
    <lineage>
        <taxon>Bacteria</taxon>
        <taxon>Bacillati</taxon>
        <taxon>Actinomycetota</taxon>
        <taxon>Actinomycetes</taxon>
        <taxon>Mycobacteriales</taxon>
        <taxon>Corynebacteriaceae</taxon>
        <taxon>Corynebacterium</taxon>
    </lineage>
</organism>
<name>A0A7Y4P9B2_9CORY</name>
<keyword evidence="7" id="KW-1185">Reference proteome</keyword>
<feature type="transmembrane region" description="Helical" evidence="5">
    <location>
        <begin position="154"/>
        <end position="177"/>
    </location>
</feature>
<dbReference type="InterPro" id="IPR023271">
    <property type="entry name" value="Aquaporin-like"/>
</dbReference>
<sequence length="265" mass="28362">MTAPASLNDKVSSAVAKKVALFDTDFWRYSVRCIFAGVYLTLGTAFAVTLGQKLDHIVPGVGYPVFGLMFFVGLYTIVLLNAELATSNMMYLGFEVVNKKVSLSKATLVLLVCTFFNLVGSALVAFLLSRAVAFSHVDAESLVSTITETKLAKASLGLLIEGILANVVVNMGIIGVAMMKEFSGKLLTLAFIISMFTVMGLEHVIANFGLVSLVGFSAETLPAHFDAAHIAHNWAVVFVGNLLGGGVCMGAVYAWLNRGNDKYRD</sequence>
<reference evidence="6 7" key="1">
    <citation type="journal article" date="2014" name="BMC Vet. Res.">
        <title>First report of Corynebacterium pseudotuberculosis from caseous lymphadenitis lesions in Black Alentejano pig (Sus scrofa domesticus).</title>
        <authorList>
            <person name="Oliveira M."/>
            <person name="Barroco C."/>
            <person name="Mottola C."/>
            <person name="Santos R."/>
            <person name="Lemsaddek A."/>
            <person name="Tavares L."/>
            <person name="Semedo-Lemsaddek T."/>
        </authorList>
    </citation>
    <scope>NUCLEOTIDE SEQUENCE [LARGE SCALE GENOMIC DNA]</scope>
    <source>
        <strain evidence="6 7">PO100/5</strain>
    </source>
</reference>
<dbReference type="AlphaFoldDB" id="A0A7Y4P9B2"/>
<reference evidence="6 7" key="3">
    <citation type="journal article" date="2020" name="Int. J. Syst. Evol. Microbiol.">
        <title>Corynebacterium silvaticum sp. nov., a unique group of NTTB corynebacteria in wild boar and roe deer.</title>
        <authorList>
            <person name="Dangel A."/>
            <person name="Berger A."/>
            <person name="Rau J."/>
            <person name="Eisenberg T."/>
            <person name="Kampfer P."/>
            <person name="Margos G."/>
            <person name="Contzen M."/>
            <person name="Busse H.J."/>
            <person name="Konrad R."/>
            <person name="Peters M."/>
            <person name="Sting R."/>
            <person name="Sing A."/>
        </authorList>
    </citation>
    <scope>NUCLEOTIDE SEQUENCE [LARGE SCALE GENOMIC DNA]</scope>
    <source>
        <strain evidence="6 7">PO100/5</strain>
    </source>
</reference>
<dbReference type="GO" id="GO:0005886">
    <property type="term" value="C:plasma membrane"/>
    <property type="evidence" value="ECO:0007669"/>
    <property type="project" value="TreeGrafter"/>
</dbReference>
<dbReference type="EMBL" id="CP021417">
    <property type="protein sequence ID" value="ARU45540.1"/>
    <property type="molecule type" value="Genomic_DNA"/>
</dbReference>
<protein>
    <submittedName>
        <fullName evidence="6">Formate/nitrite transporter family protein</fullName>
    </submittedName>
</protein>
<evidence type="ECO:0000256" key="4">
    <source>
        <dbReference type="ARBA" id="ARBA00023136"/>
    </source>
</evidence>
<evidence type="ECO:0000256" key="5">
    <source>
        <dbReference type="SAM" id="Phobius"/>
    </source>
</evidence>
<dbReference type="PANTHER" id="PTHR30520">
    <property type="entry name" value="FORMATE TRANSPORTER-RELATED"/>
    <property type="match status" value="1"/>
</dbReference>
<dbReference type="RefSeq" id="WP_087453402.1">
    <property type="nucleotide sequence ID" value="NZ_CP021417.2"/>
</dbReference>
<feature type="transmembrane region" description="Helical" evidence="5">
    <location>
        <begin position="234"/>
        <end position="256"/>
    </location>
</feature>
<dbReference type="KEGG" id="csil:CBE74_02390"/>
<gene>
    <name evidence="6" type="ORF">CBE74_02390</name>
</gene>
<feature type="transmembrane region" description="Helical" evidence="5">
    <location>
        <begin position="189"/>
        <end position="214"/>
    </location>
</feature>
<dbReference type="Proteomes" id="UP000195652">
    <property type="component" value="Chromosome"/>
</dbReference>
<accession>A0A7Y4P9B2</accession>
<dbReference type="InterPro" id="IPR000292">
    <property type="entry name" value="For/NO2_transpt"/>
</dbReference>
<dbReference type="Gene3D" id="1.20.1080.10">
    <property type="entry name" value="Glycerol uptake facilitator protein"/>
    <property type="match status" value="1"/>
</dbReference>